<sequence length="519" mass="59664">MKSLEIPTALIKPEPCYWKFVDKFLPLEAVQFSSLLIKRTPRIIKTELCVYDLIDDGVERQLQINRRSQPKIKMASEESVTIPSSSSYNMNNPKCIFVCGFLKSRLHNKQLSCLTKNLMNKFFVCSNNSNSNSCEKSNDSQQIRLLLKNSSCLIFYLNRFTIKDQNCVHILKLSYDFGVPVIMIRHPTTSLKIDVAKKQRKLSKKCSRNNRQVVDKNHQQLSVFQEQILQSYQNSVEYVKDNHNAAMKDLIEKIHGIYYHRRIRGILAEKDLYDLRMKEKFYFHFFNRSNATQATVLTDQIKTAGSSTSNSESSSGGKRKPKSDRLKLPIISSSGVTLKCQARNSRNNSPKSNYFYDRDMIIRLRSKSTGNLIIERMKMQHRHQNSLNNYSNGEEEEDSKNSTFSGENYYFRRNSAISSTNDKSLYNETQYLIFHHSSSRLRALDDMGPRLIRFPSEIVVKSTECASSETGDLLSTENDSLWGSETSLEIEADDIAPKIKGDWEIETPPRTPGPFLGPL</sequence>
<reference evidence="3" key="1">
    <citation type="submission" date="2022-11" db="UniProtKB">
        <authorList>
            <consortium name="WormBaseParasite"/>
        </authorList>
    </citation>
    <scope>IDENTIFICATION</scope>
</reference>
<proteinExistence type="predicted"/>
<feature type="compositionally biased region" description="Low complexity" evidence="1">
    <location>
        <begin position="305"/>
        <end position="316"/>
    </location>
</feature>
<protein>
    <submittedName>
        <fullName evidence="3">Uncharacterized protein</fullName>
    </submittedName>
</protein>
<dbReference type="Proteomes" id="UP000887565">
    <property type="component" value="Unplaced"/>
</dbReference>
<name>A0A915IWV5_ROMCU</name>
<dbReference type="WBParaSite" id="nRc.2.0.1.t17890-RA">
    <property type="protein sequence ID" value="nRc.2.0.1.t17890-RA"/>
    <property type="gene ID" value="nRc.2.0.1.g17890"/>
</dbReference>
<dbReference type="AlphaFoldDB" id="A0A915IWV5"/>
<organism evidence="2 3">
    <name type="scientific">Romanomermis culicivorax</name>
    <name type="common">Nematode worm</name>
    <dbReference type="NCBI Taxonomy" id="13658"/>
    <lineage>
        <taxon>Eukaryota</taxon>
        <taxon>Metazoa</taxon>
        <taxon>Ecdysozoa</taxon>
        <taxon>Nematoda</taxon>
        <taxon>Enoplea</taxon>
        <taxon>Dorylaimia</taxon>
        <taxon>Mermithida</taxon>
        <taxon>Mermithoidea</taxon>
        <taxon>Mermithidae</taxon>
        <taxon>Romanomermis</taxon>
    </lineage>
</organism>
<feature type="region of interest" description="Disordered" evidence="1">
    <location>
        <begin position="499"/>
        <end position="519"/>
    </location>
</feature>
<evidence type="ECO:0000313" key="3">
    <source>
        <dbReference type="WBParaSite" id="nRc.2.0.1.t17890-RA"/>
    </source>
</evidence>
<feature type="region of interest" description="Disordered" evidence="1">
    <location>
        <begin position="303"/>
        <end position="326"/>
    </location>
</feature>
<feature type="compositionally biased region" description="Pro residues" evidence="1">
    <location>
        <begin position="509"/>
        <end position="519"/>
    </location>
</feature>
<evidence type="ECO:0000256" key="1">
    <source>
        <dbReference type="SAM" id="MobiDB-lite"/>
    </source>
</evidence>
<dbReference type="OMA" id="MLFFVNE"/>
<accession>A0A915IWV5</accession>
<evidence type="ECO:0000313" key="2">
    <source>
        <dbReference type="Proteomes" id="UP000887565"/>
    </source>
</evidence>
<keyword evidence="2" id="KW-1185">Reference proteome</keyword>